<keyword evidence="1" id="KW-0472">Membrane</keyword>
<proteinExistence type="predicted"/>
<accession>A0A2Y9A198</accession>
<feature type="transmembrane region" description="Helical" evidence="1">
    <location>
        <begin position="385"/>
        <end position="404"/>
    </location>
</feature>
<reference evidence="3" key="1">
    <citation type="submission" date="2016-10" db="EMBL/GenBank/DDBJ databases">
        <authorList>
            <person name="Varghese N."/>
            <person name="Submissions S."/>
        </authorList>
    </citation>
    <scope>NUCLEOTIDE SEQUENCE [LARGE SCALE GENOMIC DNA]</scope>
    <source>
        <strain evidence="3">DSM 22951</strain>
    </source>
</reference>
<feature type="transmembrane region" description="Helical" evidence="1">
    <location>
        <begin position="34"/>
        <end position="56"/>
    </location>
</feature>
<dbReference type="RefSeq" id="WP_109687561.1">
    <property type="nucleotide sequence ID" value="NZ_QGDN01000001.1"/>
</dbReference>
<organism evidence="2 3">
    <name type="scientific">Branchiibius hedensis</name>
    <dbReference type="NCBI Taxonomy" id="672460"/>
    <lineage>
        <taxon>Bacteria</taxon>
        <taxon>Bacillati</taxon>
        <taxon>Actinomycetota</taxon>
        <taxon>Actinomycetes</taxon>
        <taxon>Micrococcales</taxon>
        <taxon>Dermacoccaceae</taxon>
        <taxon>Branchiibius</taxon>
    </lineage>
</organism>
<feature type="transmembrane region" description="Helical" evidence="1">
    <location>
        <begin position="153"/>
        <end position="174"/>
    </location>
</feature>
<keyword evidence="1" id="KW-1133">Transmembrane helix</keyword>
<feature type="transmembrane region" description="Helical" evidence="1">
    <location>
        <begin position="410"/>
        <end position="436"/>
    </location>
</feature>
<protein>
    <submittedName>
        <fullName evidence="2">Uncharacterized protein</fullName>
    </submittedName>
</protein>
<evidence type="ECO:0000313" key="3">
    <source>
        <dbReference type="Proteomes" id="UP000250028"/>
    </source>
</evidence>
<feature type="transmembrane region" description="Helical" evidence="1">
    <location>
        <begin position="125"/>
        <end position="147"/>
    </location>
</feature>
<dbReference type="AlphaFoldDB" id="A0A2Y9A198"/>
<evidence type="ECO:0000256" key="1">
    <source>
        <dbReference type="SAM" id="Phobius"/>
    </source>
</evidence>
<gene>
    <name evidence="2" type="ORF">SAMN04489750_3326</name>
</gene>
<dbReference type="Proteomes" id="UP000250028">
    <property type="component" value="Unassembled WGS sequence"/>
</dbReference>
<dbReference type="OrthoDB" id="5145417at2"/>
<evidence type="ECO:0000313" key="2">
    <source>
        <dbReference type="EMBL" id="SSA35947.1"/>
    </source>
</evidence>
<keyword evidence="1" id="KW-0812">Transmembrane</keyword>
<feature type="transmembrane region" description="Helical" evidence="1">
    <location>
        <begin position="264"/>
        <end position="283"/>
    </location>
</feature>
<name>A0A2Y9A198_9MICO</name>
<feature type="transmembrane region" description="Helical" evidence="1">
    <location>
        <begin position="68"/>
        <end position="89"/>
    </location>
</feature>
<dbReference type="EMBL" id="UESZ01000001">
    <property type="protein sequence ID" value="SSA35947.1"/>
    <property type="molecule type" value="Genomic_DNA"/>
</dbReference>
<keyword evidence="3" id="KW-1185">Reference proteome</keyword>
<sequence>MTLSAEELREDKHRLADAYEFRLKGEGNPLSGSLFAAYVLGLVGVIYGSVLMHYVFTQWPQTLTFVHHNPVIATLIPIAVIALAILVAWRAGRTRGPAVPEPGFIETIVRTDLPRSMTLRNSWRGSVIVVAATCLGLGAAVPIGMTLANVTPAVIPVGIVLGAIAAAGILRAWLAGQVAGHGPVGTRRTSALLEELPAQAVLQQSLLSESVTMSLTAGDSRRARTQVFQLRLSHRPERISVAGPRATILRADLAGLRRTGTASLAWLVAHLAAIIAGSLAVVLHAPSPLVMPVFYLLAHLSATGLTRGHQAQADGAGVPSILGLSWQEQTILHLGPLLVLDLVVSLATGLLSGAAPVLAVSHALALTLTVIGGQLLSAHKASPPSALIGMSTGAGGGGAALWMAHPAIVVVISAFLAHLGPTIAVAAGAFVVLIGWQRAASRYAPARLKESIFEQAAAQAQERAAEKAKKAK</sequence>